<dbReference type="Gene3D" id="1.20.1280.170">
    <property type="entry name" value="Exocyst complex component Exo70"/>
    <property type="match status" value="1"/>
</dbReference>
<feature type="transmembrane region" description="Helical" evidence="4">
    <location>
        <begin position="228"/>
        <end position="252"/>
    </location>
</feature>
<name>A0AAU9MJD2_9ASTR</name>
<comment type="similarity">
    <text evidence="3">Belongs to the SEC23/SEC24 family. SEC23 subfamily.</text>
</comment>
<evidence type="ECO:0000256" key="3">
    <source>
        <dbReference type="RuleBase" id="RU365030"/>
    </source>
</evidence>
<proteinExistence type="inferred from homology"/>
<dbReference type="InterPro" id="IPR016159">
    <property type="entry name" value="Cullin_repeat-like_dom_sf"/>
</dbReference>
<dbReference type="GO" id="GO:0070971">
    <property type="term" value="C:endoplasmic reticulum exit site"/>
    <property type="evidence" value="ECO:0007669"/>
    <property type="project" value="TreeGrafter"/>
</dbReference>
<dbReference type="GO" id="GO:0000145">
    <property type="term" value="C:exocyst"/>
    <property type="evidence" value="ECO:0007669"/>
    <property type="project" value="InterPro"/>
</dbReference>
<dbReference type="GO" id="GO:0046872">
    <property type="term" value="F:metal ion binding"/>
    <property type="evidence" value="ECO:0007669"/>
    <property type="project" value="UniProtKB-KW"/>
</dbReference>
<keyword evidence="3 4" id="KW-0472">Membrane</keyword>
<keyword evidence="3" id="KW-0862">Zinc</keyword>
<comment type="similarity">
    <text evidence="1">Belongs to the EXO70 family.</text>
</comment>
<dbReference type="InterPro" id="IPR036465">
    <property type="entry name" value="vWFA_dom_sf"/>
</dbReference>
<dbReference type="GO" id="GO:0015031">
    <property type="term" value="P:protein transport"/>
    <property type="evidence" value="ECO:0007669"/>
    <property type="project" value="UniProtKB-KW"/>
</dbReference>
<comment type="subcellular location">
    <subcellularLocation>
        <location evidence="3">Cytoplasmic vesicle</location>
        <location evidence="3">COPII-coated vesicle membrane</location>
        <topology evidence="3">Peripheral membrane protein</topology>
        <orientation evidence="3">Cytoplasmic side</orientation>
    </subcellularLocation>
    <subcellularLocation>
        <location evidence="3">Endoplasmic reticulum membrane</location>
        <topology evidence="3">Peripheral membrane protein</topology>
        <orientation evidence="3">Cytoplasmic side</orientation>
    </subcellularLocation>
</comment>
<dbReference type="Pfam" id="PF03081">
    <property type="entry name" value="Exo70_C"/>
    <property type="match status" value="1"/>
</dbReference>
<comment type="caution">
    <text evidence="6">The sequence shown here is derived from an EMBL/GenBank/DDBJ whole genome shotgun (WGS) entry which is preliminary data.</text>
</comment>
<keyword evidence="2 3" id="KW-0813">Transport</keyword>
<dbReference type="GO" id="GO:0005546">
    <property type="term" value="F:phosphatidylinositol-4,5-bisphosphate binding"/>
    <property type="evidence" value="ECO:0007669"/>
    <property type="project" value="InterPro"/>
</dbReference>
<dbReference type="PANTHER" id="PTHR11141">
    <property type="entry name" value="PROTEIN TRANSPORT PROTEIN SEC23"/>
    <property type="match status" value="1"/>
</dbReference>
<dbReference type="GO" id="GO:0090110">
    <property type="term" value="P:COPII-coated vesicle cargo loading"/>
    <property type="evidence" value="ECO:0007669"/>
    <property type="project" value="TreeGrafter"/>
</dbReference>
<dbReference type="GO" id="GO:0005789">
    <property type="term" value="C:endoplasmic reticulum membrane"/>
    <property type="evidence" value="ECO:0007669"/>
    <property type="project" value="UniProtKB-SubCell"/>
</dbReference>
<keyword evidence="3" id="KW-0968">Cytoplasmic vesicle</keyword>
<gene>
    <name evidence="6" type="ORF">LVIROSA_LOCUS14978</name>
</gene>
<evidence type="ECO:0000256" key="4">
    <source>
        <dbReference type="SAM" id="Phobius"/>
    </source>
</evidence>
<comment type="function">
    <text evidence="3">Component of the coat protein complex II (COPII) which promotes the formation of transport vesicles from the endoplasmic reticulum (ER). The coat has two main functions, the physical deformation of the endoplasmic reticulum membrane into vesicles and the selection of cargo molecules.</text>
</comment>
<dbReference type="GO" id="GO:0005096">
    <property type="term" value="F:GTPase activator activity"/>
    <property type="evidence" value="ECO:0007669"/>
    <property type="project" value="TreeGrafter"/>
</dbReference>
<dbReference type="SUPFAM" id="SSF74788">
    <property type="entry name" value="Cullin repeat-like"/>
    <property type="match status" value="1"/>
</dbReference>
<keyword evidence="7" id="KW-1185">Reference proteome</keyword>
<evidence type="ECO:0000313" key="6">
    <source>
        <dbReference type="EMBL" id="CAH1428018.1"/>
    </source>
</evidence>
<dbReference type="GO" id="GO:0030127">
    <property type="term" value="C:COPII vesicle coat"/>
    <property type="evidence" value="ECO:0007669"/>
    <property type="project" value="TreeGrafter"/>
</dbReference>
<dbReference type="SUPFAM" id="SSF81995">
    <property type="entry name" value="beta-sandwich domain of Sec23/24"/>
    <property type="match status" value="1"/>
</dbReference>
<keyword evidence="3" id="KW-0653">Protein transport</keyword>
<protein>
    <recommendedName>
        <fullName evidence="3">Protein transport protein SEC23</fullName>
    </recommendedName>
</protein>
<dbReference type="GO" id="GO:0006887">
    <property type="term" value="P:exocytosis"/>
    <property type="evidence" value="ECO:0007669"/>
    <property type="project" value="InterPro"/>
</dbReference>
<dbReference type="AlphaFoldDB" id="A0AAU9MJD2"/>
<evidence type="ECO:0000259" key="5">
    <source>
        <dbReference type="Pfam" id="PF03081"/>
    </source>
</evidence>
<accession>A0AAU9MJD2</accession>
<organism evidence="6 7">
    <name type="scientific">Lactuca virosa</name>
    <dbReference type="NCBI Taxonomy" id="75947"/>
    <lineage>
        <taxon>Eukaryota</taxon>
        <taxon>Viridiplantae</taxon>
        <taxon>Streptophyta</taxon>
        <taxon>Embryophyta</taxon>
        <taxon>Tracheophyta</taxon>
        <taxon>Spermatophyta</taxon>
        <taxon>Magnoliopsida</taxon>
        <taxon>eudicotyledons</taxon>
        <taxon>Gunneridae</taxon>
        <taxon>Pentapetalae</taxon>
        <taxon>asterids</taxon>
        <taxon>campanulids</taxon>
        <taxon>Asterales</taxon>
        <taxon>Asteraceae</taxon>
        <taxon>Cichorioideae</taxon>
        <taxon>Cichorieae</taxon>
        <taxon>Lactucinae</taxon>
        <taxon>Lactuca</taxon>
    </lineage>
</organism>
<keyword evidence="3" id="KW-0479">Metal-binding</keyword>
<dbReference type="PANTHER" id="PTHR11141:SF29">
    <property type="entry name" value="PROTEIN TRANSPORT PROTEIN SEC23"/>
    <property type="match status" value="1"/>
</dbReference>
<reference evidence="6 7" key="1">
    <citation type="submission" date="2022-01" db="EMBL/GenBank/DDBJ databases">
        <authorList>
            <person name="Xiong W."/>
            <person name="Schranz E."/>
        </authorList>
    </citation>
    <scope>NUCLEOTIDE SEQUENCE [LARGE SCALE GENOMIC DNA]</scope>
</reference>
<keyword evidence="4" id="KW-0812">Transmembrane</keyword>
<evidence type="ECO:0000256" key="2">
    <source>
        <dbReference type="ARBA" id="ARBA00022448"/>
    </source>
</evidence>
<keyword evidence="3" id="KW-0256">Endoplasmic reticulum</keyword>
<sequence length="373" mass="42517">MGNSNRSLGDMFGNTSPDYLRFEFRDLEVALEVVCKFLLVVMELVTELELHEHLLKIFNVQFEELHQRQSQWTAPDTELRESLRLAVVEVLLSAYRSFIKYFGALVENGKNPDKYLRYSTKDLDRMLCEFFEDLVVEFQFFIPGMQQTYKSISLHCRLPVLDPAYRRSSSFAFRTHGGWKSHVKWQFNPHYYTYTTTSLEGLKVSDADLELYLHCMTCSNSPHRIYKFLTLFHGFCILLTRLACLPIVAIYFSHIMVGVAEMKVVIERTGGLVVLAESFGHSIFKDSFRRVFEKGEESLGLSHNGELEINCSKDIKIQGIIGPCTSLEKKGPAVASIVIGQGDTTAWKLMIDAVGEINVFDLMSISALNSTLP</sequence>
<dbReference type="EMBL" id="CAKMRJ010002223">
    <property type="protein sequence ID" value="CAH1428018.1"/>
    <property type="molecule type" value="Genomic_DNA"/>
</dbReference>
<feature type="domain" description="Exocyst complex subunit Exo70 C-terminal" evidence="5">
    <location>
        <begin position="55"/>
        <end position="127"/>
    </location>
</feature>
<keyword evidence="4" id="KW-1133">Transmembrane helix</keyword>
<dbReference type="Gene3D" id="2.60.40.1670">
    <property type="entry name" value="beta-sandwich domain of Sec23/24"/>
    <property type="match status" value="1"/>
</dbReference>
<dbReference type="InterPro" id="IPR037364">
    <property type="entry name" value="Sec23"/>
</dbReference>
<evidence type="ECO:0000313" key="7">
    <source>
        <dbReference type="Proteomes" id="UP001157418"/>
    </source>
</evidence>
<dbReference type="SUPFAM" id="SSF53300">
    <property type="entry name" value="vWA-like"/>
    <property type="match status" value="1"/>
</dbReference>
<dbReference type="Proteomes" id="UP001157418">
    <property type="component" value="Unassembled WGS sequence"/>
</dbReference>
<dbReference type="Gene3D" id="3.40.50.410">
    <property type="entry name" value="von Willebrand factor, type A domain"/>
    <property type="match status" value="1"/>
</dbReference>
<keyword evidence="3" id="KW-0963">Cytoplasm</keyword>
<evidence type="ECO:0000256" key="1">
    <source>
        <dbReference type="ARBA" id="ARBA00006756"/>
    </source>
</evidence>
<dbReference type="InterPro" id="IPR046364">
    <property type="entry name" value="Exo70_C"/>
</dbReference>
<keyword evidence="3" id="KW-0931">ER-Golgi transport</keyword>